<keyword evidence="1" id="KW-1133">Transmembrane helix</keyword>
<organism evidence="2 3">
    <name type="scientific">Paenibacillus borealis</name>
    <dbReference type="NCBI Taxonomy" id="160799"/>
    <lineage>
        <taxon>Bacteria</taxon>
        <taxon>Bacillati</taxon>
        <taxon>Bacillota</taxon>
        <taxon>Bacilli</taxon>
        <taxon>Bacillales</taxon>
        <taxon>Paenibacillaceae</taxon>
        <taxon>Paenibacillus</taxon>
    </lineage>
</organism>
<dbReference type="PANTHER" id="PTHR36833">
    <property type="entry name" value="SLR0610 PROTEIN-RELATED"/>
    <property type="match status" value="1"/>
</dbReference>
<name>A0ABX3H099_PAEBO</name>
<reference evidence="2 3" key="1">
    <citation type="submission" date="2016-10" db="EMBL/GenBank/DDBJ databases">
        <title>Paenibacillus species isolates.</title>
        <authorList>
            <person name="Beno S.M."/>
        </authorList>
    </citation>
    <scope>NUCLEOTIDE SEQUENCE [LARGE SCALE GENOMIC DNA]</scope>
    <source>
        <strain evidence="2 3">FSL H7-0744</strain>
    </source>
</reference>
<comment type="caution">
    <text evidence="2">The sequence shown here is derived from an EMBL/GenBank/DDBJ whole genome shotgun (WGS) entry which is preliminary data.</text>
</comment>
<dbReference type="InterPro" id="IPR010390">
    <property type="entry name" value="ABC-2_transporter-like"/>
</dbReference>
<feature type="transmembrane region" description="Helical" evidence="1">
    <location>
        <begin position="72"/>
        <end position="92"/>
    </location>
</feature>
<dbReference type="PANTHER" id="PTHR36833:SF1">
    <property type="entry name" value="INTEGRAL MEMBRANE TRANSPORT PROTEIN"/>
    <property type="match status" value="1"/>
</dbReference>
<evidence type="ECO:0000313" key="3">
    <source>
        <dbReference type="Proteomes" id="UP000187412"/>
    </source>
</evidence>
<gene>
    <name evidence="2" type="ORF">BSK56_25870</name>
</gene>
<dbReference type="Proteomes" id="UP000187412">
    <property type="component" value="Unassembled WGS sequence"/>
</dbReference>
<feature type="transmembrane region" description="Helical" evidence="1">
    <location>
        <begin position="205"/>
        <end position="225"/>
    </location>
</feature>
<feature type="transmembrane region" description="Helical" evidence="1">
    <location>
        <begin position="245"/>
        <end position="265"/>
    </location>
</feature>
<feature type="transmembrane region" description="Helical" evidence="1">
    <location>
        <begin position="37"/>
        <end position="60"/>
    </location>
</feature>
<protein>
    <submittedName>
        <fullName evidence="2">ABC transporter permease</fullName>
    </submittedName>
</protein>
<proteinExistence type="predicted"/>
<feature type="transmembrane region" description="Helical" evidence="1">
    <location>
        <begin position="155"/>
        <end position="184"/>
    </location>
</feature>
<dbReference type="RefSeq" id="WP_076113377.1">
    <property type="nucleotide sequence ID" value="NZ_MPTB01000041.1"/>
</dbReference>
<evidence type="ECO:0000256" key="1">
    <source>
        <dbReference type="SAM" id="Phobius"/>
    </source>
</evidence>
<keyword evidence="1" id="KW-0472">Membrane</keyword>
<keyword evidence="3" id="KW-1185">Reference proteome</keyword>
<evidence type="ECO:0000313" key="2">
    <source>
        <dbReference type="EMBL" id="OMD42325.1"/>
    </source>
</evidence>
<dbReference type="Pfam" id="PF06182">
    <property type="entry name" value="ABC2_membrane_6"/>
    <property type="match status" value="1"/>
</dbReference>
<sequence>MGSHNARQSALHSFRLFIKYFQLTLKVTLQYKFDRTMIAAAVLIREMAGVIILILMLNRFVTIKGWDINQILFLYSFLFLSYSLFVFFFTGIRDFEDLVYTGEFDRILVRPVGILFQVVASKVDYTAALGHGVLGVFLLTKTASGIGLEWSLPNILFYLLMVIGGAIIQASIFMLTSSLCFWTVRVTNLRNILFFNSRKIAAYPLSFYPGIIQKMLIFVIPFGFVNYFPSQFFLQKPEMEEYWQGLLYLNPLIAAALFSLVYWVWRRGLRRYSSTGNALN</sequence>
<dbReference type="EMBL" id="MPTB01000041">
    <property type="protein sequence ID" value="OMD42325.1"/>
    <property type="molecule type" value="Genomic_DNA"/>
</dbReference>
<keyword evidence="1" id="KW-0812">Transmembrane</keyword>
<accession>A0ABX3H099</accession>